<dbReference type="Gene3D" id="1.10.10.10">
    <property type="entry name" value="Winged helix-like DNA-binding domain superfamily/Winged helix DNA-binding domain"/>
    <property type="match status" value="1"/>
</dbReference>
<dbReference type="GO" id="GO:0016987">
    <property type="term" value="F:sigma factor activity"/>
    <property type="evidence" value="ECO:0007669"/>
    <property type="project" value="UniProtKB-KW"/>
</dbReference>
<evidence type="ECO:0000256" key="3">
    <source>
        <dbReference type="ARBA" id="ARBA00023082"/>
    </source>
</evidence>
<accession>A0A512C9P3</accession>
<comment type="caution">
    <text evidence="7">The sequence shown here is derived from an EMBL/GenBank/DDBJ whole genome shotgun (WGS) entry which is preliminary data.</text>
</comment>
<dbReference type="InterPro" id="IPR007627">
    <property type="entry name" value="RNA_pol_sigma70_r2"/>
</dbReference>
<dbReference type="Gene3D" id="1.10.1740.10">
    <property type="match status" value="1"/>
</dbReference>
<dbReference type="GO" id="GO:0000428">
    <property type="term" value="C:DNA-directed RNA polymerase complex"/>
    <property type="evidence" value="ECO:0007669"/>
    <property type="project" value="UniProtKB-KW"/>
</dbReference>
<dbReference type="Pfam" id="PF04542">
    <property type="entry name" value="Sigma70_r2"/>
    <property type="match status" value="1"/>
</dbReference>
<dbReference type="RefSeq" id="WP_040418210.1">
    <property type="nucleotide sequence ID" value="NZ_BJYV01000004.1"/>
</dbReference>
<dbReference type="CDD" id="cd06171">
    <property type="entry name" value="Sigma70_r4"/>
    <property type="match status" value="1"/>
</dbReference>
<dbReference type="Pfam" id="PF08281">
    <property type="entry name" value="Sigma70_r4_2"/>
    <property type="match status" value="1"/>
</dbReference>
<dbReference type="SUPFAM" id="SSF88946">
    <property type="entry name" value="Sigma2 domain of RNA polymerase sigma factors"/>
    <property type="match status" value="1"/>
</dbReference>
<dbReference type="Proteomes" id="UP000321301">
    <property type="component" value="Unassembled WGS sequence"/>
</dbReference>
<gene>
    <name evidence="7" type="ORF">CQA01_13710</name>
</gene>
<dbReference type="GO" id="GO:0003677">
    <property type="term" value="F:DNA binding"/>
    <property type="evidence" value="ECO:0007669"/>
    <property type="project" value="InterPro"/>
</dbReference>
<sequence>MNLHESKELKALVLKCRKGERKAQEKLFQLTFPYALSICLRYTANSAEAREVVNDGFLKVFTQLDKYNPQLSFAGWVRKLMINTAIDHYRKNKRFYDRHPDLSHVKEEPQIEEVLDKIGAEELLELIQQLPPAYRMVFTLYAVEEYNHREIAEKLGISEGTSKSNYSKARLKLKQLLLSVNPSLDEQYGA</sequence>
<keyword evidence="4" id="KW-0804">Transcription</keyword>
<evidence type="ECO:0000313" key="8">
    <source>
        <dbReference type="Proteomes" id="UP000321301"/>
    </source>
</evidence>
<proteinExistence type="inferred from homology"/>
<dbReference type="PANTHER" id="PTHR43133">
    <property type="entry name" value="RNA POLYMERASE ECF-TYPE SIGMA FACTO"/>
    <property type="match status" value="1"/>
</dbReference>
<keyword evidence="2" id="KW-0805">Transcription regulation</keyword>
<dbReference type="InterPro" id="IPR013249">
    <property type="entry name" value="RNA_pol_sigma70_r4_t2"/>
</dbReference>
<dbReference type="NCBIfam" id="TIGR02937">
    <property type="entry name" value="sigma70-ECF"/>
    <property type="match status" value="1"/>
</dbReference>
<dbReference type="SUPFAM" id="SSF88659">
    <property type="entry name" value="Sigma3 and sigma4 domains of RNA polymerase sigma factors"/>
    <property type="match status" value="1"/>
</dbReference>
<dbReference type="InterPro" id="IPR036388">
    <property type="entry name" value="WH-like_DNA-bd_sf"/>
</dbReference>
<dbReference type="InterPro" id="IPR039425">
    <property type="entry name" value="RNA_pol_sigma-70-like"/>
</dbReference>
<dbReference type="EMBL" id="BJYV01000004">
    <property type="protein sequence ID" value="GEO20837.1"/>
    <property type="molecule type" value="Genomic_DNA"/>
</dbReference>
<name>A0A512C9P3_9BACT</name>
<keyword evidence="3" id="KW-0731">Sigma factor</keyword>
<protein>
    <submittedName>
        <fullName evidence="7">DNA-directed RNA polymerase sigma-70 factor</fullName>
    </submittedName>
</protein>
<dbReference type="AlphaFoldDB" id="A0A512C9P3"/>
<dbReference type="InterPro" id="IPR013324">
    <property type="entry name" value="RNA_pol_sigma_r3/r4-like"/>
</dbReference>
<keyword evidence="8" id="KW-1185">Reference proteome</keyword>
<keyword evidence="7" id="KW-0240">DNA-directed RNA polymerase</keyword>
<dbReference type="InterPro" id="IPR014284">
    <property type="entry name" value="RNA_pol_sigma-70_dom"/>
</dbReference>
<feature type="domain" description="RNA polymerase sigma factor 70 region 4 type 2" evidence="6">
    <location>
        <begin position="121"/>
        <end position="173"/>
    </location>
</feature>
<evidence type="ECO:0000256" key="1">
    <source>
        <dbReference type="ARBA" id="ARBA00010641"/>
    </source>
</evidence>
<evidence type="ECO:0000259" key="5">
    <source>
        <dbReference type="Pfam" id="PF04542"/>
    </source>
</evidence>
<evidence type="ECO:0000256" key="4">
    <source>
        <dbReference type="ARBA" id="ARBA00023163"/>
    </source>
</evidence>
<dbReference type="PANTHER" id="PTHR43133:SF46">
    <property type="entry name" value="RNA POLYMERASE SIGMA-70 FACTOR ECF SUBFAMILY"/>
    <property type="match status" value="1"/>
</dbReference>
<evidence type="ECO:0000259" key="6">
    <source>
        <dbReference type="Pfam" id="PF08281"/>
    </source>
</evidence>
<dbReference type="InterPro" id="IPR013325">
    <property type="entry name" value="RNA_pol_sigma_r2"/>
</dbReference>
<comment type="similarity">
    <text evidence="1">Belongs to the sigma-70 factor family. ECF subfamily.</text>
</comment>
<feature type="domain" description="RNA polymerase sigma-70 region 2" evidence="5">
    <location>
        <begin position="33"/>
        <end position="94"/>
    </location>
</feature>
<reference evidence="7 8" key="1">
    <citation type="submission" date="2019-07" db="EMBL/GenBank/DDBJ databases">
        <title>Whole genome shotgun sequence of Cyclobacterium qasimii NBRC 106168.</title>
        <authorList>
            <person name="Hosoyama A."/>
            <person name="Uohara A."/>
            <person name="Ohji S."/>
            <person name="Ichikawa N."/>
        </authorList>
    </citation>
    <scope>NUCLEOTIDE SEQUENCE [LARGE SCALE GENOMIC DNA]</scope>
    <source>
        <strain evidence="7 8">NBRC 106168</strain>
    </source>
</reference>
<evidence type="ECO:0000313" key="7">
    <source>
        <dbReference type="EMBL" id="GEO20837.1"/>
    </source>
</evidence>
<evidence type="ECO:0000256" key="2">
    <source>
        <dbReference type="ARBA" id="ARBA00023015"/>
    </source>
</evidence>
<organism evidence="7 8">
    <name type="scientific">Cyclobacterium qasimii</name>
    <dbReference type="NCBI Taxonomy" id="1350429"/>
    <lineage>
        <taxon>Bacteria</taxon>
        <taxon>Pseudomonadati</taxon>
        <taxon>Bacteroidota</taxon>
        <taxon>Cytophagia</taxon>
        <taxon>Cytophagales</taxon>
        <taxon>Cyclobacteriaceae</taxon>
        <taxon>Cyclobacterium</taxon>
    </lineage>
</organism>
<dbReference type="GO" id="GO:0006352">
    <property type="term" value="P:DNA-templated transcription initiation"/>
    <property type="evidence" value="ECO:0007669"/>
    <property type="project" value="InterPro"/>
</dbReference>